<sequence length="115" mass="13316">MRWSIFYQSWRSILKSRFLQLFLATFFSTLLLSHPLFAFSPPKTEIRGVWLTTNDTETLLDQPKLEEAIAELSRLNFNTVYPVVWNSGYALYPSAIAEKKEYNPLCIGVSKAKIH</sequence>
<evidence type="ECO:0000313" key="4">
    <source>
        <dbReference type="Proteomes" id="UP000018130"/>
    </source>
</evidence>
<feature type="domain" description="Glycosyl hydrolase-like 10" evidence="2">
    <location>
        <begin position="45"/>
        <end position="104"/>
    </location>
</feature>
<dbReference type="PANTHER" id="PTHR43405">
    <property type="entry name" value="GLYCOSYL HYDROLASE DIGH"/>
    <property type="match status" value="1"/>
</dbReference>
<comment type="caution">
    <text evidence="3">The sequence shown here is derived from an EMBL/GenBank/DDBJ whole genome shotgun (WGS) entry which is preliminary data.</text>
</comment>
<proteinExistence type="predicted"/>
<name>T2JU41_CROWT</name>
<dbReference type="EMBL" id="CAQN01000954">
    <property type="protein sequence ID" value="CCQ69323.1"/>
    <property type="molecule type" value="Genomic_DNA"/>
</dbReference>
<reference evidence="3 4" key="1">
    <citation type="submission" date="2013-01" db="EMBL/GenBank/DDBJ databases">
        <authorList>
            <person name="Bench S."/>
        </authorList>
    </citation>
    <scope>NUCLEOTIDE SEQUENCE [LARGE SCALE GENOMIC DNA]</scope>
    <source>
        <strain evidence="3 4">WH 0402</strain>
    </source>
</reference>
<evidence type="ECO:0000259" key="2">
    <source>
        <dbReference type="Pfam" id="PF02638"/>
    </source>
</evidence>
<dbReference type="Proteomes" id="UP000018130">
    <property type="component" value="Unassembled WGS sequence"/>
</dbReference>
<dbReference type="Pfam" id="PF02638">
    <property type="entry name" value="GHL10"/>
    <property type="match status" value="1"/>
</dbReference>
<evidence type="ECO:0000313" key="3">
    <source>
        <dbReference type="EMBL" id="CCQ69323.1"/>
    </source>
</evidence>
<dbReference type="AlphaFoldDB" id="T2JU41"/>
<accession>T2JU41</accession>
<dbReference type="InterPro" id="IPR003790">
    <property type="entry name" value="GHL10"/>
</dbReference>
<evidence type="ECO:0000256" key="1">
    <source>
        <dbReference type="ARBA" id="ARBA00022729"/>
    </source>
</evidence>
<dbReference type="InterPro" id="IPR052177">
    <property type="entry name" value="Divisome_Glycosyl_Hydrolase"/>
</dbReference>
<keyword evidence="1" id="KW-0732">Signal</keyword>
<protein>
    <submittedName>
        <fullName evidence="3">FenI</fullName>
    </submittedName>
</protein>
<reference evidence="3 4" key="2">
    <citation type="submission" date="2013-09" db="EMBL/GenBank/DDBJ databases">
        <title>Whole genome comparison of six Crocosphaera watsonii strains with differing phenotypes.</title>
        <authorList>
            <person name="Bench S.R."/>
            <person name="Heller P."/>
            <person name="Frank I."/>
            <person name="Arciniega M."/>
            <person name="Shilova I.N."/>
            <person name="Zehr J.P."/>
        </authorList>
    </citation>
    <scope>NUCLEOTIDE SEQUENCE [LARGE SCALE GENOMIC DNA]</scope>
    <source>
        <strain evidence="3 4">WH 0402</strain>
    </source>
</reference>
<organism evidence="3 4">
    <name type="scientific">Crocosphaera watsonii WH 0402</name>
    <dbReference type="NCBI Taxonomy" id="1284629"/>
    <lineage>
        <taxon>Bacteria</taxon>
        <taxon>Bacillati</taxon>
        <taxon>Cyanobacteriota</taxon>
        <taxon>Cyanophyceae</taxon>
        <taxon>Oscillatoriophycideae</taxon>
        <taxon>Chroococcales</taxon>
        <taxon>Aphanothecaceae</taxon>
        <taxon>Crocosphaera</taxon>
    </lineage>
</organism>
<dbReference type="PANTHER" id="PTHR43405:SF1">
    <property type="entry name" value="GLYCOSYL HYDROLASE DIGH"/>
    <property type="match status" value="1"/>
</dbReference>
<gene>
    <name evidence="3" type="ORF">CWATWH0402_2562</name>
</gene>